<name>A0A4R8M6P8_9BACT</name>
<evidence type="ECO:0000256" key="2">
    <source>
        <dbReference type="ARBA" id="ARBA00022448"/>
    </source>
</evidence>
<evidence type="ECO:0000256" key="3">
    <source>
        <dbReference type="ARBA" id="ARBA00023065"/>
    </source>
</evidence>
<dbReference type="Proteomes" id="UP000295066">
    <property type="component" value="Unassembled WGS sequence"/>
</dbReference>
<evidence type="ECO:0000256" key="1">
    <source>
        <dbReference type="ARBA" id="ARBA00005850"/>
    </source>
</evidence>
<proteinExistence type="inferred from homology"/>
<comment type="caution">
    <text evidence="5">The sequence shown here is derived from an EMBL/GenBank/DDBJ whole genome shotgun (WGS) entry which is preliminary data.</text>
</comment>
<evidence type="ECO:0000256" key="4">
    <source>
        <dbReference type="SAM" id="MobiDB-lite"/>
    </source>
</evidence>
<dbReference type="Pfam" id="PF01813">
    <property type="entry name" value="ATP-synt_D"/>
    <property type="match status" value="1"/>
</dbReference>
<dbReference type="PANTHER" id="PTHR11671">
    <property type="entry name" value="V-TYPE ATP SYNTHASE SUBUNIT D"/>
    <property type="match status" value="1"/>
</dbReference>
<gene>
    <name evidence="5" type="ORF">C8D99_10857</name>
</gene>
<dbReference type="RefSeq" id="WP_133957535.1">
    <property type="nucleotide sequence ID" value="NZ_SORI01000008.1"/>
</dbReference>
<dbReference type="GO" id="GO:0046961">
    <property type="term" value="F:proton-transporting ATPase activity, rotational mechanism"/>
    <property type="evidence" value="ECO:0007669"/>
    <property type="project" value="InterPro"/>
</dbReference>
<keyword evidence="6" id="KW-1185">Reference proteome</keyword>
<evidence type="ECO:0000313" key="6">
    <source>
        <dbReference type="Proteomes" id="UP000295066"/>
    </source>
</evidence>
<feature type="region of interest" description="Disordered" evidence="4">
    <location>
        <begin position="204"/>
        <end position="230"/>
    </location>
</feature>
<evidence type="ECO:0000313" key="5">
    <source>
        <dbReference type="EMBL" id="TDY60508.1"/>
    </source>
</evidence>
<sequence length="230" mass="26421">MNGRSSGPPTREHLLSTRRRIIAVSHGKRLLERKRDALVRAVDEERRLFRETEKAFFLAAGRITFLYSLVRLFEGDGAVRYLSAGNDPLPVRVEKKSVMGCRYSSFSPSPEDRDRLSWKLPFDPAVTSLSVEDLLKALGESEDCVWRYINLKTKISAIERELSRTTLKINTLEHVVLPSLGKEVKRIEDLLAERERQEKFVAKRVGKKKRSAPAGNRENILDTHYENHYS</sequence>
<organism evidence="5 6">
    <name type="scientific">Aminivibrio pyruvatiphilus</name>
    <dbReference type="NCBI Taxonomy" id="1005740"/>
    <lineage>
        <taxon>Bacteria</taxon>
        <taxon>Thermotogati</taxon>
        <taxon>Synergistota</taxon>
        <taxon>Synergistia</taxon>
        <taxon>Synergistales</taxon>
        <taxon>Aminobacteriaceae</taxon>
        <taxon>Aminivibrio</taxon>
    </lineage>
</organism>
<dbReference type="InterPro" id="IPR002699">
    <property type="entry name" value="V_ATPase_D"/>
</dbReference>
<keyword evidence="3" id="KW-0406">Ion transport</keyword>
<reference evidence="5 6" key="1">
    <citation type="submission" date="2019-03" db="EMBL/GenBank/DDBJ databases">
        <title>Genomic Encyclopedia of Type Strains, Phase IV (KMG-IV): sequencing the most valuable type-strain genomes for metagenomic binning, comparative biology and taxonomic classification.</title>
        <authorList>
            <person name="Goeker M."/>
        </authorList>
    </citation>
    <scope>NUCLEOTIDE SEQUENCE [LARGE SCALE GENOMIC DNA]</scope>
    <source>
        <strain evidence="5 6">DSM 25964</strain>
    </source>
</reference>
<dbReference type="OrthoDB" id="4563at2"/>
<dbReference type="Gene3D" id="1.10.287.3240">
    <property type="match status" value="1"/>
</dbReference>
<dbReference type="EMBL" id="SORI01000008">
    <property type="protein sequence ID" value="TDY60508.1"/>
    <property type="molecule type" value="Genomic_DNA"/>
</dbReference>
<dbReference type="AlphaFoldDB" id="A0A4R8M6P8"/>
<protein>
    <submittedName>
        <fullName evidence="5">V/A-type H+-transporting ATPase subunit D</fullName>
    </submittedName>
</protein>
<feature type="compositionally biased region" description="Basic and acidic residues" evidence="4">
    <location>
        <begin position="219"/>
        <end position="230"/>
    </location>
</feature>
<keyword evidence="2" id="KW-0813">Transport</keyword>
<comment type="similarity">
    <text evidence="1">Belongs to the V-ATPase D subunit family.</text>
</comment>
<accession>A0A4R8M6P8</accession>